<evidence type="ECO:0000256" key="3">
    <source>
        <dbReference type="ARBA" id="ARBA00022692"/>
    </source>
</evidence>
<dbReference type="PANTHER" id="PTHR31632:SF2">
    <property type="entry name" value="PLASMA MEMBRANE IRON PERMEASE"/>
    <property type="match status" value="1"/>
</dbReference>
<gene>
    <name evidence="8" type="ORF">GCM10025881_31080</name>
</gene>
<organism evidence="8 9">
    <name type="scientific">Pseudolysinimonas kribbensis</name>
    <dbReference type="NCBI Taxonomy" id="433641"/>
    <lineage>
        <taxon>Bacteria</taxon>
        <taxon>Bacillati</taxon>
        <taxon>Actinomycetota</taxon>
        <taxon>Actinomycetes</taxon>
        <taxon>Micrococcales</taxon>
        <taxon>Microbacteriaceae</taxon>
        <taxon>Pseudolysinimonas</taxon>
    </lineage>
</organism>
<dbReference type="NCBIfam" id="NF041756">
    <property type="entry name" value="EfeU"/>
    <property type="match status" value="1"/>
</dbReference>
<evidence type="ECO:0000256" key="5">
    <source>
        <dbReference type="ARBA" id="ARBA00023136"/>
    </source>
</evidence>
<feature type="region of interest" description="Disordered" evidence="6">
    <location>
        <begin position="491"/>
        <end position="518"/>
    </location>
</feature>
<keyword evidence="4 7" id="KW-1133">Transmembrane helix</keyword>
<evidence type="ECO:0000256" key="7">
    <source>
        <dbReference type="SAM" id="Phobius"/>
    </source>
</evidence>
<protein>
    <recommendedName>
        <fullName evidence="10">Iron permease</fullName>
    </recommendedName>
</protein>
<feature type="transmembrane region" description="Helical" evidence="7">
    <location>
        <begin position="6"/>
        <end position="26"/>
    </location>
</feature>
<evidence type="ECO:0000313" key="9">
    <source>
        <dbReference type="Proteomes" id="UP001157034"/>
    </source>
</evidence>
<sequence length="518" mass="53418">MLATLVIGLREGLEAALIVGIIAAFLKRNGKSLLPMWIGVAAALVASVAVGVVLTVIEQSLPQAAQEGMESIIGLVAVFFVTSMIVWMAHHARGMKKELEAEAGQALREGTAWALAGMAFLAVLKEGFETSVFLLATFQASTDASLAAVGAVIGVLVSAGIGVGIYQGGIRLDLGRFFRYTGVFLILVAAGLVLTMLRTAHEAGWIVAGQQRTLDLGWLAPNGSIQAALITGVLGIPADPRLIEVVGWVAYLVPMALFMFWPAALRPRSGGARRLQLGIAIAAIAIAAGAAVVAPLALQPANRPLALAQGGEVRMSGDSIVETSGGHERRVTLPASASVTRDGVTTWTLRSTDPAAGPATLSRTALATQNGGRLPVGVDANRAPGPYRATWSAATTRSVRAADGALLDASQQQTRVVTLSGGGLSTPRTFSVSGGENWRASDAAVAAAGASRTAAIAEQRLWGAQVPAALVVAALVLAAFALRSFRRDRREAATPASGRPPASPLTAAQNRTSLHATH</sequence>
<dbReference type="InterPro" id="IPR004923">
    <property type="entry name" value="FTR1/Fip1/EfeU"/>
</dbReference>
<evidence type="ECO:0000256" key="6">
    <source>
        <dbReference type="SAM" id="MobiDB-lite"/>
    </source>
</evidence>
<feature type="transmembrane region" description="Helical" evidence="7">
    <location>
        <begin position="177"/>
        <end position="197"/>
    </location>
</feature>
<dbReference type="PANTHER" id="PTHR31632">
    <property type="entry name" value="IRON TRANSPORTER FTH1"/>
    <property type="match status" value="1"/>
</dbReference>
<feature type="compositionally biased region" description="Polar residues" evidence="6">
    <location>
        <begin position="506"/>
        <end position="518"/>
    </location>
</feature>
<feature type="transmembrane region" description="Helical" evidence="7">
    <location>
        <begin position="461"/>
        <end position="482"/>
    </location>
</feature>
<dbReference type="RefSeq" id="WP_284254894.1">
    <property type="nucleotide sequence ID" value="NZ_BAAAQO010000004.1"/>
</dbReference>
<dbReference type="Pfam" id="PF03239">
    <property type="entry name" value="FTR1"/>
    <property type="match status" value="1"/>
</dbReference>
<evidence type="ECO:0000256" key="4">
    <source>
        <dbReference type="ARBA" id="ARBA00022989"/>
    </source>
</evidence>
<proteinExistence type="inferred from homology"/>
<feature type="transmembrane region" description="Helical" evidence="7">
    <location>
        <begin position="144"/>
        <end position="165"/>
    </location>
</feature>
<feature type="transmembrane region" description="Helical" evidence="7">
    <location>
        <begin position="110"/>
        <end position="138"/>
    </location>
</feature>
<keyword evidence="5 7" id="KW-0472">Membrane</keyword>
<feature type="transmembrane region" description="Helical" evidence="7">
    <location>
        <begin position="69"/>
        <end position="89"/>
    </location>
</feature>
<dbReference type="Proteomes" id="UP001157034">
    <property type="component" value="Unassembled WGS sequence"/>
</dbReference>
<keyword evidence="9" id="KW-1185">Reference proteome</keyword>
<feature type="transmembrane region" description="Helical" evidence="7">
    <location>
        <begin position="245"/>
        <end position="265"/>
    </location>
</feature>
<accession>A0ABQ6K7B6</accession>
<evidence type="ECO:0000256" key="1">
    <source>
        <dbReference type="ARBA" id="ARBA00004141"/>
    </source>
</evidence>
<evidence type="ECO:0008006" key="10">
    <source>
        <dbReference type="Google" id="ProtNLM"/>
    </source>
</evidence>
<reference evidence="9" key="1">
    <citation type="journal article" date="2019" name="Int. J. Syst. Evol. Microbiol.">
        <title>The Global Catalogue of Microorganisms (GCM) 10K type strain sequencing project: providing services to taxonomists for standard genome sequencing and annotation.</title>
        <authorList>
            <consortium name="The Broad Institute Genomics Platform"/>
            <consortium name="The Broad Institute Genome Sequencing Center for Infectious Disease"/>
            <person name="Wu L."/>
            <person name="Ma J."/>
        </authorList>
    </citation>
    <scope>NUCLEOTIDE SEQUENCE [LARGE SCALE GENOMIC DNA]</scope>
    <source>
        <strain evidence="9">NBRC 108894</strain>
    </source>
</reference>
<evidence type="ECO:0000256" key="2">
    <source>
        <dbReference type="ARBA" id="ARBA00008333"/>
    </source>
</evidence>
<comment type="similarity">
    <text evidence="2">Belongs to the oxidase-dependent Fe transporter (OFeT) (TC 9.A.10.1) family.</text>
</comment>
<evidence type="ECO:0000313" key="8">
    <source>
        <dbReference type="EMBL" id="GMA96284.1"/>
    </source>
</evidence>
<feature type="transmembrane region" description="Helical" evidence="7">
    <location>
        <begin position="33"/>
        <end position="57"/>
    </location>
</feature>
<comment type="caution">
    <text evidence="8">The sequence shown here is derived from an EMBL/GenBank/DDBJ whole genome shotgun (WGS) entry which is preliminary data.</text>
</comment>
<name>A0ABQ6K7B6_9MICO</name>
<dbReference type="EMBL" id="BSVB01000001">
    <property type="protein sequence ID" value="GMA96284.1"/>
    <property type="molecule type" value="Genomic_DNA"/>
</dbReference>
<feature type="transmembrane region" description="Helical" evidence="7">
    <location>
        <begin position="277"/>
        <end position="298"/>
    </location>
</feature>
<keyword evidence="3 7" id="KW-0812">Transmembrane</keyword>
<comment type="subcellular location">
    <subcellularLocation>
        <location evidence="1">Membrane</location>
        <topology evidence="1">Multi-pass membrane protein</topology>
    </subcellularLocation>
</comment>